<dbReference type="GO" id="GO:0030983">
    <property type="term" value="F:mismatched DNA binding"/>
    <property type="evidence" value="ECO:0007669"/>
    <property type="project" value="UniProtKB-UniRule"/>
</dbReference>
<evidence type="ECO:0000256" key="1">
    <source>
        <dbReference type="ARBA" id="ARBA00006271"/>
    </source>
</evidence>
<dbReference type="Gene3D" id="3.40.1170.10">
    <property type="entry name" value="DNA repair protein MutS, domain I"/>
    <property type="match status" value="1"/>
</dbReference>
<keyword evidence="3 6" id="KW-0227">DNA damage</keyword>
<sequence>MSKKQNNEPIKGQASLFSFFKKSSDTPLSSAPSQRATPSSTTTTARSTGSTTATSAAASSGTKQFSTPLTASKKPASSLWTASTKKQAEDGATGTAAAPTSSSLGGTKNVNRTPLTERRLAPSSSASSSAAAPAHVGSMTNTPPLTSEADAVVPSSSSAPSSIKIPTKRSAVVDSEDDEAEDEIVAFKKKFSVAKTRAKATAVADSEDERAFLDDDSSSEEEVRPRKKATKGKGKKADDDDDFSASGGADSDSEDYFKDDIDMDEVDSDAFEPALKSKGKSVASSSPSTSKKAAPTASRPPLKSAGASGSGGLSSIKTQAEVAREKAKQQKNANEATFSFLVDPKDADGIRPGEPGYDPRTLRIPTKAWNTFTPFERQFWEIKQNHYDTVLFFQKGKFFELYEEDAAIGHREFDLKLTDRVKMKMVGVPEASFDFWAAKFLAQGYKVGRVDQVETALGAEIRVKDGKANGKPAAKKTGSQKEIVRRELKSVLTSGTLVDGSLLTDDLSSHCVAIKEDTPTASSIPTFGVCVLDASTAQFDLSFFADDTGRTQLETLIRQLKPKEVIHEKGNLTVSTLRLLRSCLSIDTQWTALKAGTEFKRADDTRKSLVKLFKQAKEANSSNDGIDVETAAEEEEVALVPESIRSMYDKPLAMSALGGMIWYLEQLNLDKELVTNNNFNIYDPLSQGRALVLDGQTLAHIEVLQNSQGGIEGTLLQLLSRCVTPFGKRLFKVWLCAPLREAAAINQRLDAVEDLLAHANFVSTFDSMAKNMPDLERMLSRIHAKSCKKQDFLKVVASFGKVARTLEVLGNLADEFVSTGIPQLIRSAPDLGPLLEEIEAMYDGDELLPVEGKDEQYEVVRRKVEQIEEQLDEQLEKAKKDLRCPAIIYRDIGTKDIFQVSDHFSSVSSKKTMTRVLICLLRFQIQVPVKIKAPSNWTKMSSTKDVNRYWSPEVTRLVTKLKEARERKQTVVNEFHLRVYAAFDRDYSTFLQVVKTVAELDCLFSLSKSSAALGEPAVRPEIVADSDRAVLEFEELRHPCVLNRALRSASVDFIPNDVTLGGDAEQLILLTGPNMAGKSTLLRMTCAAIIMAQLGCFVPAARARIAPVDAIYSRMGANDFIFANASTFKVEMDDCNKILTKATPRSLVILDELGRGTSTYDGMAIAYSVLHRLATHVGCVGFFATHFTSLTEDFEVSGRQRHLRSPQLMAADQIVVVFFAISGSQYHPQIRLCNMSTQVSDDTRAVVFLYKLINGSAPKSYGPHVAAMAGMPDSLVQRAIDISRQFETTSRARERKMRANESLPLTLQADAAFLIKLAQLGLDSYEGDKSQLVRTFKTIKQGIDLVHRKPCAASPSSSAPAAP</sequence>
<evidence type="ECO:0000256" key="8">
    <source>
        <dbReference type="SAM" id="Coils"/>
    </source>
</evidence>
<dbReference type="EMBL" id="FMWP01000047">
    <property type="protein sequence ID" value="SCZ93344.1"/>
    <property type="molecule type" value="Genomic_DNA"/>
</dbReference>
<evidence type="ECO:0000256" key="4">
    <source>
        <dbReference type="ARBA" id="ARBA00022840"/>
    </source>
</evidence>
<keyword evidence="2 6" id="KW-0547">Nucleotide-binding</keyword>
<organism evidence="11 12">
    <name type="scientific">Microbotryum saponariae</name>
    <dbReference type="NCBI Taxonomy" id="289078"/>
    <lineage>
        <taxon>Eukaryota</taxon>
        <taxon>Fungi</taxon>
        <taxon>Dikarya</taxon>
        <taxon>Basidiomycota</taxon>
        <taxon>Pucciniomycotina</taxon>
        <taxon>Microbotryomycetes</taxon>
        <taxon>Microbotryales</taxon>
        <taxon>Microbotryaceae</taxon>
        <taxon>Microbotryum</taxon>
    </lineage>
</organism>
<dbReference type="SUPFAM" id="SSF52540">
    <property type="entry name" value="P-loop containing nucleoside triphosphate hydrolases"/>
    <property type="match status" value="1"/>
</dbReference>
<dbReference type="Gene3D" id="3.40.50.300">
    <property type="entry name" value="P-loop containing nucleotide triphosphate hydrolases"/>
    <property type="match status" value="1"/>
</dbReference>
<feature type="compositionally biased region" description="Basic residues" evidence="9">
    <location>
        <begin position="225"/>
        <end position="234"/>
    </location>
</feature>
<dbReference type="Gene3D" id="3.30.420.110">
    <property type="entry name" value="MutS, connector domain"/>
    <property type="match status" value="1"/>
</dbReference>
<keyword evidence="4 6" id="KW-0067">ATP-binding</keyword>
<feature type="compositionally biased region" description="Low complexity" evidence="9">
    <location>
        <begin position="91"/>
        <end position="107"/>
    </location>
</feature>
<dbReference type="SUPFAM" id="SSF55271">
    <property type="entry name" value="DNA repair protein MutS, domain I"/>
    <property type="match status" value="1"/>
</dbReference>
<comment type="function">
    <text evidence="6 7">Component of the post-replicative DNA mismatch repair system (MMR).</text>
</comment>
<evidence type="ECO:0000256" key="6">
    <source>
        <dbReference type="PIRNR" id="PIRNR037677"/>
    </source>
</evidence>
<keyword evidence="5 6" id="KW-0238">DNA-binding</keyword>
<evidence type="ECO:0000256" key="9">
    <source>
        <dbReference type="SAM" id="MobiDB-lite"/>
    </source>
</evidence>
<dbReference type="STRING" id="289078.A0A2X0MM45"/>
<dbReference type="GO" id="GO:0006298">
    <property type="term" value="P:mismatch repair"/>
    <property type="evidence" value="ECO:0007669"/>
    <property type="project" value="InterPro"/>
</dbReference>
<feature type="region of interest" description="Disordered" evidence="9">
    <location>
        <begin position="1"/>
        <end position="180"/>
    </location>
</feature>
<dbReference type="InterPro" id="IPR007695">
    <property type="entry name" value="DNA_mismatch_repair_MutS-lik_N"/>
</dbReference>
<dbReference type="InterPro" id="IPR045076">
    <property type="entry name" value="MutS"/>
</dbReference>
<evidence type="ECO:0000259" key="10">
    <source>
        <dbReference type="PROSITE" id="PS00486"/>
    </source>
</evidence>
<dbReference type="SMART" id="SM00533">
    <property type="entry name" value="MUTSd"/>
    <property type="match status" value="1"/>
</dbReference>
<dbReference type="InterPro" id="IPR036678">
    <property type="entry name" value="MutS_con_dom_sf"/>
</dbReference>
<dbReference type="Gene3D" id="1.10.1420.10">
    <property type="match status" value="2"/>
</dbReference>
<evidence type="ECO:0000256" key="2">
    <source>
        <dbReference type="ARBA" id="ARBA00022741"/>
    </source>
</evidence>
<keyword evidence="8" id="KW-0175">Coiled coil</keyword>
<dbReference type="PROSITE" id="PS00486">
    <property type="entry name" value="DNA_MISMATCH_REPAIR_2"/>
    <property type="match status" value="1"/>
</dbReference>
<dbReference type="PIRSF" id="PIRSF037677">
    <property type="entry name" value="DNA_mis_repair_Msh6"/>
    <property type="match status" value="1"/>
</dbReference>
<dbReference type="GO" id="GO:0140664">
    <property type="term" value="F:ATP-dependent DNA damage sensor activity"/>
    <property type="evidence" value="ECO:0007669"/>
    <property type="project" value="InterPro"/>
</dbReference>
<evidence type="ECO:0000256" key="5">
    <source>
        <dbReference type="ARBA" id="ARBA00023125"/>
    </source>
</evidence>
<feature type="compositionally biased region" description="Acidic residues" evidence="9">
    <location>
        <begin position="261"/>
        <end position="270"/>
    </location>
</feature>
<gene>
    <name evidence="11" type="ORF">BZ3500_MVSOF-1268-A1-R1_CHR6-2G08621</name>
</gene>
<dbReference type="InterPro" id="IPR007860">
    <property type="entry name" value="DNA_mmatch_repair_MutS_con_dom"/>
</dbReference>
<dbReference type="Pfam" id="PF00488">
    <property type="entry name" value="MutS_V"/>
    <property type="match status" value="1"/>
</dbReference>
<evidence type="ECO:0000256" key="3">
    <source>
        <dbReference type="ARBA" id="ARBA00022763"/>
    </source>
</evidence>
<dbReference type="SUPFAM" id="SSF53150">
    <property type="entry name" value="DNA repair protein MutS, domain II"/>
    <property type="match status" value="1"/>
</dbReference>
<dbReference type="InterPro" id="IPR036187">
    <property type="entry name" value="DNA_mismatch_repair_MutS_sf"/>
</dbReference>
<evidence type="ECO:0000313" key="12">
    <source>
        <dbReference type="Proteomes" id="UP000249723"/>
    </source>
</evidence>
<dbReference type="SMART" id="SM00534">
    <property type="entry name" value="MUTSac"/>
    <property type="match status" value="1"/>
</dbReference>
<dbReference type="Pfam" id="PF05192">
    <property type="entry name" value="MutS_III"/>
    <property type="match status" value="1"/>
</dbReference>
<dbReference type="PANTHER" id="PTHR11361:SF148">
    <property type="entry name" value="DNA MISMATCH REPAIR PROTEIN MSH6"/>
    <property type="match status" value="1"/>
</dbReference>
<dbReference type="InterPro" id="IPR007696">
    <property type="entry name" value="DNA_mismatch_repair_MutS_core"/>
</dbReference>
<dbReference type="GO" id="GO:0005524">
    <property type="term" value="F:ATP binding"/>
    <property type="evidence" value="ECO:0007669"/>
    <property type="project" value="UniProtKB-UniRule"/>
</dbReference>
<feature type="compositionally biased region" description="Low complexity" evidence="9">
    <location>
        <begin position="274"/>
        <end position="297"/>
    </location>
</feature>
<dbReference type="GO" id="GO:0032301">
    <property type="term" value="C:MutSalpha complex"/>
    <property type="evidence" value="ECO:0007669"/>
    <property type="project" value="TreeGrafter"/>
</dbReference>
<dbReference type="FunFam" id="3.40.1170.10:FF:000002">
    <property type="entry name" value="DNA mismatch repair protein"/>
    <property type="match status" value="1"/>
</dbReference>
<dbReference type="InterPro" id="IPR017261">
    <property type="entry name" value="DNA_mismatch_repair_MutS/MSH"/>
</dbReference>
<comment type="similarity">
    <text evidence="1 6 7">Belongs to the DNA mismatch repair MutS family.</text>
</comment>
<feature type="domain" description="DNA mismatch repair proteins mutS family" evidence="10">
    <location>
        <begin position="1146"/>
        <end position="1162"/>
    </location>
</feature>
<feature type="compositionally biased region" description="Low complexity" evidence="9">
    <location>
        <begin position="121"/>
        <end position="134"/>
    </location>
</feature>
<evidence type="ECO:0000313" key="11">
    <source>
        <dbReference type="EMBL" id="SCZ93344.1"/>
    </source>
</evidence>
<dbReference type="InterPro" id="IPR027417">
    <property type="entry name" value="P-loop_NTPase"/>
</dbReference>
<evidence type="ECO:0000256" key="7">
    <source>
        <dbReference type="RuleBase" id="RU003756"/>
    </source>
</evidence>
<dbReference type="PANTHER" id="PTHR11361">
    <property type="entry name" value="DNA MISMATCH REPAIR PROTEIN MUTS FAMILY MEMBER"/>
    <property type="match status" value="1"/>
</dbReference>
<dbReference type="Pfam" id="PF05188">
    <property type="entry name" value="MutS_II"/>
    <property type="match status" value="1"/>
</dbReference>
<dbReference type="Proteomes" id="UP000249723">
    <property type="component" value="Unassembled WGS sequence"/>
</dbReference>
<proteinExistence type="inferred from homology"/>
<dbReference type="Pfam" id="PF05190">
    <property type="entry name" value="MutS_IV"/>
    <property type="match status" value="1"/>
</dbReference>
<keyword evidence="12" id="KW-1185">Reference proteome</keyword>
<dbReference type="InterPro" id="IPR000432">
    <property type="entry name" value="DNA_mismatch_repair_MutS_C"/>
</dbReference>
<feature type="compositionally biased region" description="Low complexity" evidence="9">
    <location>
        <begin position="151"/>
        <end position="162"/>
    </location>
</feature>
<feature type="compositionally biased region" description="Low complexity" evidence="9">
    <location>
        <begin position="29"/>
        <end position="62"/>
    </location>
</feature>
<accession>A0A2X0MM45</accession>
<dbReference type="SUPFAM" id="SSF48334">
    <property type="entry name" value="DNA repair protein MutS, domain III"/>
    <property type="match status" value="1"/>
</dbReference>
<dbReference type="Pfam" id="PF01624">
    <property type="entry name" value="MutS_I"/>
    <property type="match status" value="1"/>
</dbReference>
<dbReference type="InterPro" id="IPR016151">
    <property type="entry name" value="DNA_mismatch_repair_MutS_N"/>
</dbReference>
<keyword evidence="6 7" id="KW-0234">DNA repair</keyword>
<reference evidence="12" key="1">
    <citation type="submission" date="2016-10" db="EMBL/GenBank/DDBJ databases">
        <authorList>
            <person name="Jeantristanb JTB J.-T."/>
            <person name="Ricardo R."/>
        </authorList>
    </citation>
    <scope>NUCLEOTIDE SEQUENCE [LARGE SCALE GENOMIC DNA]</scope>
</reference>
<protein>
    <recommendedName>
        <fullName evidence="6">DNA mismatch repair protein</fullName>
    </recommendedName>
</protein>
<name>A0A2X0MM45_9BASI</name>
<feature type="coiled-coil region" evidence="8">
    <location>
        <begin position="850"/>
        <end position="881"/>
    </location>
</feature>
<dbReference type="InterPro" id="IPR007861">
    <property type="entry name" value="DNA_mismatch_repair_MutS_clamp"/>
</dbReference>
<feature type="region of interest" description="Disordered" evidence="9">
    <location>
        <begin position="199"/>
        <end position="337"/>
    </location>
</feature>